<evidence type="ECO:0000256" key="7">
    <source>
        <dbReference type="PIRNR" id="PIRNR000124"/>
    </source>
</evidence>
<evidence type="ECO:0000256" key="1">
    <source>
        <dbReference type="ARBA" id="ARBA00012935"/>
    </source>
</evidence>
<dbReference type="GO" id="GO:0016628">
    <property type="term" value="F:oxidoreductase activity, acting on the CH-CH group of donors, NAD or NADP as acceptor"/>
    <property type="evidence" value="ECO:0007669"/>
    <property type="project" value="InterPro"/>
</dbReference>
<name>A0A6B0VJ12_9EURY</name>
<dbReference type="Gene3D" id="3.40.50.720">
    <property type="entry name" value="NAD(P)-binding Rossmann-like Domain"/>
    <property type="match status" value="2"/>
</dbReference>
<evidence type="ECO:0000256" key="5">
    <source>
        <dbReference type="ARBA" id="ARBA00030172"/>
    </source>
</evidence>
<accession>A0A6B0VJ12</accession>
<evidence type="ECO:0000259" key="9">
    <source>
        <dbReference type="SMART" id="SM00984"/>
    </source>
</evidence>
<evidence type="ECO:0000256" key="2">
    <source>
        <dbReference type="ARBA" id="ARBA00016796"/>
    </source>
</evidence>
<keyword evidence="11" id="KW-1185">Reference proteome</keyword>
<dbReference type="NCBIfam" id="TIGR03026">
    <property type="entry name" value="NDP-sugDHase"/>
    <property type="match status" value="1"/>
</dbReference>
<dbReference type="PIRSF" id="PIRSF500136">
    <property type="entry name" value="UDP_ManNAc_DH"/>
    <property type="match status" value="1"/>
</dbReference>
<evidence type="ECO:0000256" key="3">
    <source>
        <dbReference type="ARBA" id="ARBA00023002"/>
    </source>
</evidence>
<dbReference type="EC" id="1.1.1.336" evidence="1"/>
<dbReference type="GO" id="GO:0000271">
    <property type="term" value="P:polysaccharide biosynthetic process"/>
    <property type="evidence" value="ECO:0007669"/>
    <property type="project" value="InterPro"/>
</dbReference>
<dbReference type="InterPro" id="IPR014026">
    <property type="entry name" value="UDP-Glc/GDP-Man_DH_dimer"/>
</dbReference>
<evidence type="ECO:0000313" key="10">
    <source>
        <dbReference type="EMBL" id="MXV61097.1"/>
    </source>
</evidence>
<feature type="compositionally biased region" description="Basic and acidic residues" evidence="8">
    <location>
        <begin position="511"/>
        <end position="526"/>
    </location>
</feature>
<dbReference type="AlphaFoldDB" id="A0A6B0VJ12"/>
<protein>
    <recommendedName>
        <fullName evidence="2">UDP-N-acetyl-D-mannosamine dehydrogenase</fullName>
        <ecNumber evidence="1">1.1.1.336</ecNumber>
    </recommendedName>
    <alternativeName>
        <fullName evidence="5">UDP-ManNAc 6-dehydrogenase</fullName>
    </alternativeName>
</protein>
<dbReference type="PANTHER" id="PTHR43491:SF5">
    <property type="entry name" value="UDP-N-ACETYL-D-MANNOSAMINE DEHYDROGENASE"/>
    <property type="match status" value="1"/>
</dbReference>
<feature type="region of interest" description="Disordered" evidence="8">
    <location>
        <begin position="464"/>
        <end position="535"/>
    </location>
</feature>
<feature type="domain" description="UDP-glucose/GDP-mannose dehydrogenase C-terminal" evidence="9">
    <location>
        <begin position="369"/>
        <end position="462"/>
    </location>
</feature>
<keyword evidence="4" id="KW-0520">NAD</keyword>
<evidence type="ECO:0000256" key="4">
    <source>
        <dbReference type="ARBA" id="ARBA00023027"/>
    </source>
</evidence>
<sequence>MTAETSRDPADCEATDGLYDSSASPDRQRELLTAGELPVAVYGLGKMGLPLAGVYAETTGNVTGVDIDPDVVETINGGESHVVGEPGLDDLVAEQVDAGRLEATTDGPEAAANARIHVVIVPTLLDDDGEPNLATVESVIDDIAAGLAPGDLVIAESTLPPGTCRDVLQPHLAQESGLAADAFGLAFCPERTSSGTALRDIRGQYPKVVGGIDDESTRAASVVYDELSDNEVHPVSDATTAESVKVFEGVYRDVNIGLANELGRLADELGISVREAIDTANDLPMCQLHDPGPGVGGHCIPYYPHFLLSQNEEPMDLTRTARRVNDEMPSVVIDRLERELSAADSTDGSGVDTTSASAGTTDLADTSVVVLGVTYRPGVEETRASPAIDIIEELNDAGADVAGVDPLVDPAAYGARAVEIDDLAGESFDAAVLVTPHESFDAIPWADLEPMVVVDGRDAVDLSETSHREYTLGGSADGRSPAGDDGDGGDDGTDTATAEERSLAPDGGNETSDRPTESETERKKSGGDSSGGNYV</sequence>
<gene>
    <name evidence="10" type="ORF">GS429_03285</name>
</gene>
<evidence type="ECO:0000313" key="11">
    <source>
        <dbReference type="Proteomes" id="UP000434101"/>
    </source>
</evidence>
<dbReference type="SUPFAM" id="SSF48179">
    <property type="entry name" value="6-phosphogluconate dehydrogenase C-terminal domain-like"/>
    <property type="match status" value="1"/>
</dbReference>
<organism evidence="10 11">
    <name type="scientific">Natronorubrum halalkaliphilum</name>
    <dbReference type="NCBI Taxonomy" id="2691917"/>
    <lineage>
        <taxon>Archaea</taxon>
        <taxon>Methanobacteriati</taxon>
        <taxon>Methanobacteriota</taxon>
        <taxon>Stenosarchaea group</taxon>
        <taxon>Halobacteria</taxon>
        <taxon>Halobacteriales</taxon>
        <taxon>Natrialbaceae</taxon>
        <taxon>Natronorubrum</taxon>
    </lineage>
</organism>
<feature type="compositionally biased region" description="Low complexity" evidence="8">
    <location>
        <begin position="473"/>
        <end position="483"/>
    </location>
</feature>
<dbReference type="Pfam" id="PF03721">
    <property type="entry name" value="UDPG_MGDP_dh_N"/>
    <property type="match status" value="1"/>
</dbReference>
<dbReference type="InterPro" id="IPR036220">
    <property type="entry name" value="UDP-Glc/GDP-Man_DH_C_sf"/>
</dbReference>
<dbReference type="InterPro" id="IPR001732">
    <property type="entry name" value="UDP-Glc/GDP-Man_DH_N"/>
</dbReference>
<evidence type="ECO:0000256" key="8">
    <source>
        <dbReference type="SAM" id="MobiDB-lite"/>
    </source>
</evidence>
<dbReference type="InterPro" id="IPR014027">
    <property type="entry name" value="UDP-Glc/GDP-Man_DH_C"/>
</dbReference>
<feature type="region of interest" description="Disordered" evidence="8">
    <location>
        <begin position="1"/>
        <end position="27"/>
    </location>
</feature>
<feature type="compositionally biased region" description="Acidic residues" evidence="8">
    <location>
        <begin position="484"/>
        <end position="493"/>
    </location>
</feature>
<dbReference type="GO" id="GO:0089714">
    <property type="term" value="F:UDP-N-acetyl-D-mannosamine dehydrogenase activity"/>
    <property type="evidence" value="ECO:0007669"/>
    <property type="project" value="UniProtKB-EC"/>
</dbReference>
<dbReference type="SUPFAM" id="SSF51735">
    <property type="entry name" value="NAD(P)-binding Rossmann-fold domains"/>
    <property type="match status" value="1"/>
</dbReference>
<dbReference type="Pfam" id="PF00984">
    <property type="entry name" value="UDPG_MGDP_dh"/>
    <property type="match status" value="1"/>
</dbReference>
<dbReference type="PIRSF" id="PIRSF000124">
    <property type="entry name" value="UDPglc_GDPman_dh"/>
    <property type="match status" value="1"/>
</dbReference>
<dbReference type="SUPFAM" id="SSF52413">
    <property type="entry name" value="UDP-glucose/GDP-mannose dehydrogenase C-terminal domain"/>
    <property type="match status" value="1"/>
</dbReference>
<dbReference type="PANTHER" id="PTHR43491">
    <property type="entry name" value="UDP-N-ACETYL-D-MANNOSAMINE DEHYDROGENASE"/>
    <property type="match status" value="1"/>
</dbReference>
<dbReference type="Proteomes" id="UP000434101">
    <property type="component" value="Unassembled WGS sequence"/>
</dbReference>
<comment type="caution">
    <text evidence="10">The sequence shown here is derived from an EMBL/GenBank/DDBJ whole genome shotgun (WGS) entry which is preliminary data.</text>
</comment>
<dbReference type="GO" id="GO:0051287">
    <property type="term" value="F:NAD binding"/>
    <property type="evidence" value="ECO:0007669"/>
    <property type="project" value="InterPro"/>
</dbReference>
<dbReference type="EMBL" id="WUYX01000014">
    <property type="protein sequence ID" value="MXV61097.1"/>
    <property type="molecule type" value="Genomic_DNA"/>
</dbReference>
<dbReference type="InterPro" id="IPR008927">
    <property type="entry name" value="6-PGluconate_DH-like_C_sf"/>
</dbReference>
<dbReference type="InterPro" id="IPR036291">
    <property type="entry name" value="NAD(P)-bd_dom_sf"/>
</dbReference>
<feature type="compositionally biased region" description="Basic and acidic residues" evidence="8">
    <location>
        <begin position="1"/>
        <end position="10"/>
    </location>
</feature>
<dbReference type="Pfam" id="PF03720">
    <property type="entry name" value="UDPG_MGDP_dh_C"/>
    <property type="match status" value="1"/>
</dbReference>
<comment type="catalytic activity">
    <reaction evidence="6">
        <text>UDP-N-acetyl-alpha-D-mannosamine + 2 NAD(+) + H2O = UDP-N-acetyl-alpha-D-mannosaminouronate + 2 NADH + 3 H(+)</text>
        <dbReference type="Rhea" id="RHEA:25780"/>
        <dbReference type="ChEBI" id="CHEBI:15377"/>
        <dbReference type="ChEBI" id="CHEBI:15378"/>
        <dbReference type="ChEBI" id="CHEBI:57540"/>
        <dbReference type="ChEBI" id="CHEBI:57945"/>
        <dbReference type="ChEBI" id="CHEBI:68623"/>
        <dbReference type="ChEBI" id="CHEBI:70731"/>
        <dbReference type="EC" id="1.1.1.336"/>
    </reaction>
</comment>
<dbReference type="InterPro" id="IPR028359">
    <property type="entry name" value="UDP_ManNAc/GlcNAc_DH"/>
</dbReference>
<dbReference type="RefSeq" id="WP_160062682.1">
    <property type="nucleotide sequence ID" value="NZ_WUYX01000014.1"/>
</dbReference>
<reference evidence="10 11" key="1">
    <citation type="submission" date="2020-01" db="EMBL/GenBank/DDBJ databases">
        <title>Natronorubrum sp. JWXQ-INN 674 isolated from Inner Mongolia Autonomous Region of China.</title>
        <authorList>
            <person name="Xue Q."/>
        </authorList>
    </citation>
    <scope>NUCLEOTIDE SEQUENCE [LARGE SCALE GENOMIC DNA]</scope>
    <source>
        <strain evidence="10 11">JWXQ-INN-674</strain>
    </source>
</reference>
<comment type="similarity">
    <text evidence="7">Belongs to the UDP-glucose/GDP-mannose dehydrogenase family.</text>
</comment>
<keyword evidence="3" id="KW-0560">Oxidoreductase</keyword>
<proteinExistence type="inferred from homology"/>
<evidence type="ECO:0000256" key="6">
    <source>
        <dbReference type="ARBA" id="ARBA00049130"/>
    </source>
</evidence>
<dbReference type="InterPro" id="IPR017476">
    <property type="entry name" value="UDP-Glc/GDP-Man"/>
</dbReference>
<dbReference type="OrthoDB" id="372050at2157"/>
<dbReference type="SMART" id="SM00984">
    <property type="entry name" value="UDPG_MGDP_dh_C"/>
    <property type="match status" value="1"/>
</dbReference>